<proteinExistence type="predicted"/>
<organism evidence="1 2">
    <name type="scientific">Pieris brassicae</name>
    <name type="common">White butterfly</name>
    <name type="synonym">Large white butterfly</name>
    <dbReference type="NCBI Taxonomy" id="7116"/>
    <lineage>
        <taxon>Eukaryota</taxon>
        <taxon>Metazoa</taxon>
        <taxon>Ecdysozoa</taxon>
        <taxon>Arthropoda</taxon>
        <taxon>Hexapoda</taxon>
        <taxon>Insecta</taxon>
        <taxon>Pterygota</taxon>
        <taxon>Neoptera</taxon>
        <taxon>Endopterygota</taxon>
        <taxon>Lepidoptera</taxon>
        <taxon>Glossata</taxon>
        <taxon>Ditrysia</taxon>
        <taxon>Papilionoidea</taxon>
        <taxon>Pieridae</taxon>
        <taxon>Pierinae</taxon>
        <taxon>Pieris</taxon>
    </lineage>
</organism>
<gene>
    <name evidence="1" type="ORF">PIBRA_LOCUS10454</name>
</gene>
<evidence type="ECO:0000313" key="1">
    <source>
        <dbReference type="EMBL" id="CAH4034250.1"/>
    </source>
</evidence>
<keyword evidence="2" id="KW-1185">Reference proteome</keyword>
<evidence type="ECO:0000313" key="2">
    <source>
        <dbReference type="Proteomes" id="UP001152562"/>
    </source>
</evidence>
<name>A0A9P0XFE8_PIEBR</name>
<dbReference type="Proteomes" id="UP001152562">
    <property type="component" value="Unassembled WGS sequence"/>
</dbReference>
<accession>A0A9P0XFE8</accession>
<reference evidence="1" key="1">
    <citation type="submission" date="2022-05" db="EMBL/GenBank/DDBJ databases">
        <authorList>
            <person name="Okamura Y."/>
        </authorList>
    </citation>
    <scope>NUCLEOTIDE SEQUENCE</scope>
</reference>
<dbReference type="AlphaFoldDB" id="A0A9P0XFE8"/>
<evidence type="ECO:0008006" key="3">
    <source>
        <dbReference type="Google" id="ProtNLM"/>
    </source>
</evidence>
<sequence length="100" mass="11436">MKQPEQKNDRLYKINDLMKLIIVNFRVQRVQVFGLDMSGSIVVQLAEELLDEGWCLATDDYYTSIALAEFLLSLGTNLCRNRRCFPKDVVDAKLTPGEIP</sequence>
<dbReference type="EMBL" id="CALOZG010000040">
    <property type="protein sequence ID" value="CAH4034250.1"/>
    <property type="molecule type" value="Genomic_DNA"/>
</dbReference>
<protein>
    <recommendedName>
        <fullName evidence="3">PiggyBac transposable element-derived protein domain-containing protein</fullName>
    </recommendedName>
</protein>
<comment type="caution">
    <text evidence="1">The sequence shown here is derived from an EMBL/GenBank/DDBJ whole genome shotgun (WGS) entry which is preliminary data.</text>
</comment>